<dbReference type="Pfam" id="PF04995">
    <property type="entry name" value="CcmD"/>
    <property type="match status" value="1"/>
</dbReference>
<dbReference type="RefSeq" id="WP_211549576.1">
    <property type="nucleotide sequence ID" value="NZ_JAGTUF010000012.1"/>
</dbReference>
<dbReference type="InterPro" id="IPR007078">
    <property type="entry name" value="Haem_export_protD_CcmD"/>
</dbReference>
<evidence type="ECO:0000256" key="12">
    <source>
        <dbReference type="RuleBase" id="RU363101"/>
    </source>
</evidence>
<protein>
    <recommendedName>
        <fullName evidence="4 12">Heme exporter protein D</fullName>
    </recommendedName>
</protein>
<dbReference type="NCBIfam" id="TIGR03141">
    <property type="entry name" value="cytochro_ccmD"/>
    <property type="match status" value="1"/>
</dbReference>
<proteinExistence type="inferred from homology"/>
<evidence type="ECO:0000256" key="3">
    <source>
        <dbReference type="ARBA" id="ARBA00008741"/>
    </source>
</evidence>
<dbReference type="EMBL" id="JAGTUF010000012">
    <property type="protein sequence ID" value="MBR9972629.1"/>
    <property type="molecule type" value="Genomic_DNA"/>
</dbReference>
<evidence type="ECO:0000313" key="14">
    <source>
        <dbReference type="EMBL" id="MBR9972629.1"/>
    </source>
</evidence>
<evidence type="ECO:0000256" key="6">
    <source>
        <dbReference type="ARBA" id="ARBA00022475"/>
    </source>
</evidence>
<organism evidence="14 15">
    <name type="scientific">Magnetospirillum sulfuroxidans</name>
    <dbReference type="NCBI Taxonomy" id="611300"/>
    <lineage>
        <taxon>Bacteria</taxon>
        <taxon>Pseudomonadati</taxon>
        <taxon>Pseudomonadota</taxon>
        <taxon>Alphaproteobacteria</taxon>
        <taxon>Rhodospirillales</taxon>
        <taxon>Rhodospirillaceae</taxon>
        <taxon>Magnetospirillum</taxon>
    </lineage>
</organism>
<accession>A0ABS5IDX5</accession>
<evidence type="ECO:0000256" key="4">
    <source>
        <dbReference type="ARBA" id="ARBA00016461"/>
    </source>
</evidence>
<reference evidence="14 15" key="1">
    <citation type="submission" date="2021-04" db="EMBL/GenBank/DDBJ databases">
        <title>Magnetospirillum sulfuroxidans sp. nov., a facultative chemolithoautotrophic sulfur-oxidizing alphaproteobacterium isolated from freshwater sediment and proposals for Paramagetospirillum gen. nov., and Magnetospirillaceae fam. nov.</title>
        <authorList>
            <person name="Koziaeva V."/>
            <person name="Geelhoed J.S."/>
            <person name="Sorokin D.Y."/>
            <person name="Grouzdev D.S."/>
        </authorList>
    </citation>
    <scope>NUCLEOTIDE SEQUENCE [LARGE SCALE GENOMIC DNA]</scope>
    <source>
        <strain evidence="14 15">J10</strain>
    </source>
</reference>
<evidence type="ECO:0000256" key="5">
    <source>
        <dbReference type="ARBA" id="ARBA00022448"/>
    </source>
</evidence>
<evidence type="ECO:0000256" key="7">
    <source>
        <dbReference type="ARBA" id="ARBA00022519"/>
    </source>
</evidence>
<feature type="region of interest" description="Disordered" evidence="13">
    <location>
        <begin position="47"/>
        <end position="71"/>
    </location>
</feature>
<keyword evidence="11 12" id="KW-0472">Membrane</keyword>
<keyword evidence="10 12" id="KW-1133">Transmembrane helix</keyword>
<dbReference type="Proteomes" id="UP000680714">
    <property type="component" value="Unassembled WGS sequence"/>
</dbReference>
<evidence type="ECO:0000256" key="8">
    <source>
        <dbReference type="ARBA" id="ARBA00022692"/>
    </source>
</evidence>
<keyword evidence="7 12" id="KW-0997">Cell inner membrane</keyword>
<keyword evidence="8 12" id="KW-0812">Transmembrane</keyword>
<feature type="transmembrane region" description="Helical" evidence="12">
    <location>
        <begin position="16"/>
        <end position="36"/>
    </location>
</feature>
<evidence type="ECO:0000256" key="9">
    <source>
        <dbReference type="ARBA" id="ARBA00022748"/>
    </source>
</evidence>
<gene>
    <name evidence="14" type="primary">ccmD</name>
    <name evidence="14" type="ORF">KEC16_12970</name>
</gene>
<evidence type="ECO:0000256" key="10">
    <source>
        <dbReference type="ARBA" id="ARBA00022989"/>
    </source>
</evidence>
<keyword evidence="5 12" id="KW-0813">Transport</keyword>
<name>A0ABS5IDX5_9PROT</name>
<comment type="function">
    <text evidence="1 12">Required for the export of heme to the periplasm for the biogenesis of c-type cytochromes.</text>
</comment>
<comment type="subcellular location">
    <subcellularLocation>
        <location evidence="2 12">Cell inner membrane</location>
        <topology evidence="2 12">Single-pass membrane protein</topology>
    </subcellularLocation>
</comment>
<evidence type="ECO:0000256" key="11">
    <source>
        <dbReference type="ARBA" id="ARBA00023136"/>
    </source>
</evidence>
<evidence type="ECO:0000256" key="13">
    <source>
        <dbReference type="SAM" id="MobiDB-lite"/>
    </source>
</evidence>
<comment type="similarity">
    <text evidence="3 12">Belongs to the CcmD/CycX/HelD family.</text>
</comment>
<evidence type="ECO:0000313" key="15">
    <source>
        <dbReference type="Proteomes" id="UP000680714"/>
    </source>
</evidence>
<keyword evidence="6 12" id="KW-1003">Cell membrane</keyword>
<keyword evidence="9 12" id="KW-0201">Cytochrome c-type biogenesis</keyword>
<keyword evidence="15" id="KW-1185">Reference proteome</keyword>
<comment type="caution">
    <text evidence="14">The sequence shown here is derived from an EMBL/GenBank/DDBJ whole genome shotgun (WGS) entry which is preliminary data.</text>
</comment>
<evidence type="ECO:0000256" key="2">
    <source>
        <dbReference type="ARBA" id="ARBA00004377"/>
    </source>
</evidence>
<evidence type="ECO:0000256" key="1">
    <source>
        <dbReference type="ARBA" id="ARBA00002442"/>
    </source>
</evidence>
<sequence>MDTVSALFTMGGYAGYVWPSYALAVVVMAGLLVASIRSAHRHERDLDALQRLRPGRKRGRDQIPVSEAPHP</sequence>